<evidence type="ECO:0000313" key="4">
    <source>
        <dbReference type="EMBL" id="KRL97198.1"/>
    </source>
</evidence>
<evidence type="ECO:0000259" key="3">
    <source>
        <dbReference type="PROSITE" id="PS51462"/>
    </source>
</evidence>
<dbReference type="PRINTS" id="PR00502">
    <property type="entry name" value="NUDIXFAMILY"/>
</dbReference>
<name>A0A0R1UW05_9LACO</name>
<dbReference type="InterPro" id="IPR020476">
    <property type="entry name" value="Nudix_hydrolase"/>
</dbReference>
<gene>
    <name evidence="4" type="ORF">FD50_GL001753</name>
</gene>
<dbReference type="GO" id="GO:0016787">
    <property type="term" value="F:hydrolase activity"/>
    <property type="evidence" value="ECO:0007669"/>
    <property type="project" value="UniProtKB-KW"/>
</dbReference>
<dbReference type="PATRIC" id="fig|1423801.4.peg.1792"/>
<evidence type="ECO:0000256" key="2">
    <source>
        <dbReference type="ARBA" id="ARBA00022801"/>
    </source>
</evidence>
<dbReference type="Proteomes" id="UP000051166">
    <property type="component" value="Unassembled WGS sequence"/>
</dbReference>
<keyword evidence="2 4" id="KW-0378">Hydrolase</keyword>
<dbReference type="InterPro" id="IPR015797">
    <property type="entry name" value="NUDIX_hydrolase-like_dom_sf"/>
</dbReference>
<sequence>MREKVGHEGMIFVSAYGVLWNEAHDAILLEKRWDSEVGWGFPGGYLEYGDSPTQAVIREFKEETNLDVEVTRVLGISTNITQKNSWGDAQETIGVGFEVRKVGGVLRKDGTETLDLQFVPVNPEPKMFVPQAQKTMHRILTENETSAQPWLREPGD</sequence>
<accession>A0A0R1UW05</accession>
<dbReference type="PANTHER" id="PTHR43046:SF2">
    <property type="entry name" value="8-OXO-DGTP DIPHOSPHATASE-RELATED"/>
    <property type="match status" value="1"/>
</dbReference>
<comment type="cofactor">
    <cofactor evidence="1">
        <name>Mg(2+)</name>
        <dbReference type="ChEBI" id="CHEBI:18420"/>
    </cofactor>
</comment>
<dbReference type="Gene3D" id="3.90.79.10">
    <property type="entry name" value="Nucleoside Triphosphate Pyrophosphohydrolase"/>
    <property type="match status" value="1"/>
</dbReference>
<dbReference type="SUPFAM" id="SSF55811">
    <property type="entry name" value="Nudix"/>
    <property type="match status" value="1"/>
</dbReference>
<keyword evidence="5" id="KW-1185">Reference proteome</keyword>
<comment type="caution">
    <text evidence="4">The sequence shown here is derived from an EMBL/GenBank/DDBJ whole genome shotgun (WGS) entry which is preliminary data.</text>
</comment>
<reference evidence="4 5" key="1">
    <citation type="journal article" date="2015" name="Genome Announc.">
        <title>Expanding the biotechnology potential of lactobacilli through comparative genomics of 213 strains and associated genera.</title>
        <authorList>
            <person name="Sun Z."/>
            <person name="Harris H.M."/>
            <person name="McCann A."/>
            <person name="Guo C."/>
            <person name="Argimon S."/>
            <person name="Zhang W."/>
            <person name="Yang X."/>
            <person name="Jeffery I.B."/>
            <person name="Cooney J.C."/>
            <person name="Kagawa T.F."/>
            <person name="Liu W."/>
            <person name="Song Y."/>
            <person name="Salvetti E."/>
            <person name="Wrobel A."/>
            <person name="Rasinkangas P."/>
            <person name="Parkhill J."/>
            <person name="Rea M.C."/>
            <person name="O'Sullivan O."/>
            <person name="Ritari J."/>
            <person name="Douillard F.P."/>
            <person name="Paul Ross R."/>
            <person name="Yang R."/>
            <person name="Briner A.E."/>
            <person name="Felis G.E."/>
            <person name="de Vos W.M."/>
            <person name="Barrangou R."/>
            <person name="Klaenhammer T.R."/>
            <person name="Caufield P.W."/>
            <person name="Cui Y."/>
            <person name="Zhang H."/>
            <person name="O'Toole P.W."/>
        </authorList>
    </citation>
    <scope>NUCLEOTIDE SEQUENCE [LARGE SCALE GENOMIC DNA]</scope>
    <source>
        <strain evidence="4 5">DSM 16230</strain>
    </source>
</reference>
<protein>
    <submittedName>
        <fullName evidence="4">NUDIX family hydrolase</fullName>
    </submittedName>
</protein>
<dbReference type="PROSITE" id="PS51462">
    <property type="entry name" value="NUDIX"/>
    <property type="match status" value="1"/>
</dbReference>
<evidence type="ECO:0000313" key="5">
    <source>
        <dbReference type="Proteomes" id="UP000051166"/>
    </source>
</evidence>
<dbReference type="InterPro" id="IPR000086">
    <property type="entry name" value="NUDIX_hydrolase_dom"/>
</dbReference>
<dbReference type="AlphaFoldDB" id="A0A0R1UW05"/>
<evidence type="ECO:0000256" key="1">
    <source>
        <dbReference type="ARBA" id="ARBA00001946"/>
    </source>
</evidence>
<feature type="domain" description="Nudix hydrolase" evidence="3">
    <location>
        <begin position="10"/>
        <end position="141"/>
    </location>
</feature>
<proteinExistence type="predicted"/>
<dbReference type="PANTHER" id="PTHR43046">
    <property type="entry name" value="GDP-MANNOSE MANNOSYL HYDROLASE"/>
    <property type="match status" value="1"/>
</dbReference>
<dbReference type="Pfam" id="PF00293">
    <property type="entry name" value="NUDIX"/>
    <property type="match status" value="1"/>
</dbReference>
<dbReference type="EMBL" id="AZFQ01000053">
    <property type="protein sequence ID" value="KRL97198.1"/>
    <property type="molecule type" value="Genomic_DNA"/>
</dbReference>
<dbReference type="STRING" id="1423801.FD50_GL001753"/>
<organism evidence="4 5">
    <name type="scientific">Liquorilactobacillus satsumensis DSM 16230 = JCM 12392</name>
    <dbReference type="NCBI Taxonomy" id="1423801"/>
    <lineage>
        <taxon>Bacteria</taxon>
        <taxon>Bacillati</taxon>
        <taxon>Bacillota</taxon>
        <taxon>Bacilli</taxon>
        <taxon>Lactobacillales</taxon>
        <taxon>Lactobacillaceae</taxon>
        <taxon>Liquorilactobacillus</taxon>
    </lineage>
</organism>